<evidence type="ECO:0000313" key="2">
    <source>
        <dbReference type="EMBL" id="RDX74159.1"/>
    </source>
</evidence>
<dbReference type="Pfam" id="PF17921">
    <property type="entry name" value="Integrase_H2C2"/>
    <property type="match status" value="1"/>
</dbReference>
<dbReference type="InterPro" id="IPR041588">
    <property type="entry name" value="Integrase_H2C2"/>
</dbReference>
<dbReference type="InterPro" id="IPR052160">
    <property type="entry name" value="Gypsy_RT_Integrase-like"/>
</dbReference>
<dbReference type="SUPFAM" id="SSF53098">
    <property type="entry name" value="Ribonuclease H-like"/>
    <property type="match status" value="1"/>
</dbReference>
<comment type="caution">
    <text evidence="2">The sequence shown here is derived from an EMBL/GenBank/DDBJ whole genome shotgun (WGS) entry which is preliminary data.</text>
</comment>
<evidence type="ECO:0000259" key="1">
    <source>
        <dbReference type="Pfam" id="PF17921"/>
    </source>
</evidence>
<dbReference type="InterPro" id="IPR012337">
    <property type="entry name" value="RNaseH-like_sf"/>
</dbReference>
<feature type="domain" description="Integrase zinc-binding" evidence="1">
    <location>
        <begin position="91"/>
        <end position="136"/>
    </location>
</feature>
<dbReference type="GO" id="GO:0003676">
    <property type="term" value="F:nucleic acid binding"/>
    <property type="evidence" value="ECO:0007669"/>
    <property type="project" value="InterPro"/>
</dbReference>
<name>A0A371F781_MUCPR</name>
<dbReference type="InterPro" id="IPR036397">
    <property type="entry name" value="RNaseH_sf"/>
</dbReference>
<feature type="non-terminal residue" evidence="2">
    <location>
        <position position="1"/>
    </location>
</feature>
<dbReference type="OrthoDB" id="1433105at2759"/>
<accession>A0A371F781</accession>
<dbReference type="AlphaFoldDB" id="A0A371F781"/>
<sequence>MFLLQEFDIEIKDKKGVENSVVDHLSRIKRENDPMPIRDDFPDFPPEASRLHKEKIESDAKYYIWDDPYLWRLCNDQVHSGSRYQASPPLFHSTSVGGHYGSTRTIQKVLDCGFYWSTIFKDAHQIVSACEQCQKAGMAISRRHEMPKGIDFMGPFHVSNGYSYILLVVDYESRWVEATGTKTNDTKVVVDFLKSNIFCKFGESKALISDPIALLKD</sequence>
<organism evidence="2 3">
    <name type="scientific">Mucuna pruriens</name>
    <name type="common">Velvet bean</name>
    <name type="synonym">Dolichos pruriens</name>
    <dbReference type="NCBI Taxonomy" id="157652"/>
    <lineage>
        <taxon>Eukaryota</taxon>
        <taxon>Viridiplantae</taxon>
        <taxon>Streptophyta</taxon>
        <taxon>Embryophyta</taxon>
        <taxon>Tracheophyta</taxon>
        <taxon>Spermatophyta</taxon>
        <taxon>Magnoliopsida</taxon>
        <taxon>eudicotyledons</taxon>
        <taxon>Gunneridae</taxon>
        <taxon>Pentapetalae</taxon>
        <taxon>rosids</taxon>
        <taxon>fabids</taxon>
        <taxon>Fabales</taxon>
        <taxon>Fabaceae</taxon>
        <taxon>Papilionoideae</taxon>
        <taxon>50 kb inversion clade</taxon>
        <taxon>NPAAA clade</taxon>
        <taxon>indigoferoid/millettioid clade</taxon>
        <taxon>Phaseoleae</taxon>
        <taxon>Mucuna</taxon>
    </lineage>
</organism>
<gene>
    <name evidence="2" type="primary">Gin1</name>
    <name evidence="2" type="ORF">CR513_46116</name>
</gene>
<dbReference type="PANTHER" id="PTHR47266">
    <property type="entry name" value="ENDONUCLEASE-RELATED"/>
    <property type="match status" value="1"/>
</dbReference>
<dbReference type="STRING" id="157652.A0A371F781"/>
<evidence type="ECO:0000313" key="3">
    <source>
        <dbReference type="Proteomes" id="UP000257109"/>
    </source>
</evidence>
<dbReference type="Proteomes" id="UP000257109">
    <property type="component" value="Unassembled WGS sequence"/>
</dbReference>
<dbReference type="EMBL" id="QJKJ01010265">
    <property type="protein sequence ID" value="RDX74159.1"/>
    <property type="molecule type" value="Genomic_DNA"/>
</dbReference>
<keyword evidence="3" id="KW-1185">Reference proteome</keyword>
<proteinExistence type="predicted"/>
<protein>
    <submittedName>
        <fullName evidence="2">Gypsy retrotransposon integrase-like protein 1</fullName>
    </submittedName>
</protein>
<dbReference type="Gene3D" id="3.30.420.10">
    <property type="entry name" value="Ribonuclease H-like superfamily/Ribonuclease H"/>
    <property type="match status" value="1"/>
</dbReference>
<reference evidence="2" key="1">
    <citation type="submission" date="2018-05" db="EMBL/GenBank/DDBJ databases">
        <title>Draft genome of Mucuna pruriens seed.</title>
        <authorList>
            <person name="Nnadi N.E."/>
            <person name="Vos R."/>
            <person name="Hasami M.H."/>
            <person name="Devisetty U.K."/>
            <person name="Aguiy J.C."/>
        </authorList>
    </citation>
    <scope>NUCLEOTIDE SEQUENCE [LARGE SCALE GENOMIC DNA]</scope>
    <source>
        <strain evidence="2">JCA_2017</strain>
    </source>
</reference>
<dbReference type="Gene3D" id="1.10.340.70">
    <property type="match status" value="1"/>
</dbReference>